<sequence length="231" mass="24722">MKCATAFALMVASANAFVPSAPLPTVTSRASSSSLQMIGGFGGRKKAAQAPPARAVSTNAVDGLVGADIETGGPFDPLGFGKNCPPEQMQWYRAAELKHGRICMLAAFGQITQHFTHWNDPSGIFDKSGSAWGAMQQVYEQRPLAFVQIFLAIFAVEVYGNRKQEENEAGGDLGFDPLGLKPSNPESWERVQLRELKNGRLAMFAILGMIVQEHITGVGVLEKVDALAGLA</sequence>
<dbReference type="Proteomes" id="UP000002630">
    <property type="component" value="Linkage Group LG10"/>
</dbReference>
<comment type="subunit">
    <text evidence="4">The LHC complex of chromophytic algae is composed of fucoxanthin, chlorophyll A and C bound non-covalently by fucoxanthin chlorophyll proteins (FCPs). The ratio of pigments in this LHC is; fucoxanthin: chlorophyll C: chlorophyll A; (0.6-1): (0.1-0.3): (1).</text>
</comment>
<keyword evidence="8" id="KW-0437">Light-harvesting polypeptide</keyword>
<evidence type="ECO:0000313" key="11">
    <source>
        <dbReference type="EMBL" id="CBN74050.1"/>
    </source>
</evidence>
<evidence type="ECO:0000256" key="5">
    <source>
        <dbReference type="ARBA" id="ARBA00022528"/>
    </source>
</evidence>
<dbReference type="SUPFAM" id="SSF103511">
    <property type="entry name" value="Chlorophyll a-b binding protein"/>
    <property type="match status" value="1"/>
</dbReference>
<evidence type="ECO:0000256" key="6">
    <source>
        <dbReference type="ARBA" id="ARBA00022531"/>
    </source>
</evidence>
<feature type="binding site" evidence="9">
    <location>
        <position position="195"/>
    </location>
    <ligand>
        <name>chlorophyll a</name>
        <dbReference type="ChEBI" id="CHEBI:58416"/>
        <label>1</label>
    </ligand>
</feature>
<keyword evidence="5" id="KW-0150">Chloroplast</keyword>
<proteinExistence type="inferred from homology"/>
<dbReference type="EMBL" id="FN649735">
    <property type="protein sequence ID" value="CBN74050.1"/>
    <property type="molecule type" value="Genomic_DNA"/>
</dbReference>
<feature type="binding site" evidence="9">
    <location>
        <position position="200"/>
    </location>
    <ligand>
        <name>chlorophyll a</name>
        <dbReference type="ChEBI" id="CHEBI:58416"/>
        <label>1</label>
    </ligand>
</feature>
<protein>
    <submittedName>
        <fullName evidence="11">Light harvesting complex protein</fullName>
    </submittedName>
</protein>
<dbReference type="STRING" id="2880.D8LDI3"/>
<dbReference type="Gene3D" id="1.10.3460.10">
    <property type="entry name" value="Chlorophyll a/b binding protein domain"/>
    <property type="match status" value="1"/>
</dbReference>
<feature type="binding site" evidence="9">
    <location>
        <position position="198"/>
    </location>
    <ligand>
        <name>chlorophyll a</name>
        <dbReference type="ChEBI" id="CHEBI:58416"/>
        <label>1</label>
    </ligand>
</feature>
<keyword evidence="9" id="KW-0148">Chlorophyll</keyword>
<feature type="binding site" description="axial binding residue" evidence="9">
    <location>
        <position position="101"/>
    </location>
    <ligand>
        <name>chlorophyll b</name>
        <dbReference type="ChEBI" id="CHEBI:61721"/>
        <label>1</label>
    </ligand>
    <ligandPart>
        <name>Mg</name>
        <dbReference type="ChEBI" id="CHEBI:25107"/>
    </ligandPart>
</feature>
<keyword evidence="7" id="KW-0934">Plastid</keyword>
<name>D8LDI3_ECTSI</name>
<dbReference type="PANTHER" id="PTHR21649">
    <property type="entry name" value="CHLOROPHYLL A/B BINDING PROTEIN"/>
    <property type="match status" value="1"/>
</dbReference>
<keyword evidence="6" id="KW-0602">Photosynthesis</keyword>
<evidence type="ECO:0000313" key="12">
    <source>
        <dbReference type="Proteomes" id="UP000002630"/>
    </source>
</evidence>
<dbReference type="Pfam" id="PF00504">
    <property type="entry name" value="Chloroa_b-bind"/>
    <property type="match status" value="1"/>
</dbReference>
<keyword evidence="9" id="KW-0157">Chromophore</keyword>
<evidence type="ECO:0000256" key="8">
    <source>
        <dbReference type="ARBA" id="ARBA00023243"/>
    </source>
</evidence>
<comment type="function">
    <text evidence="1">The light-harvesting complex (LHC) functions as a light receptor, it captures and delivers excitation energy to photosystems with which it is closely associated. Energy is transferred from the carotenoid and chlorophyll C (or B) to chlorophyll A and the photosynthetic reaction centers where it is used to synthesize ATP and reducing power.</text>
</comment>
<feature type="binding site" evidence="9">
    <location>
        <position position="212"/>
    </location>
    <ligand>
        <name>chlorophyll a</name>
        <dbReference type="ChEBI" id="CHEBI:58416"/>
        <label>1</label>
    </ligand>
</feature>
<dbReference type="OrthoDB" id="185338at2759"/>
<evidence type="ECO:0000256" key="3">
    <source>
        <dbReference type="ARBA" id="ARBA00005933"/>
    </source>
</evidence>
<evidence type="ECO:0000256" key="7">
    <source>
        <dbReference type="ARBA" id="ARBA00022640"/>
    </source>
</evidence>
<dbReference type="GO" id="GO:0009507">
    <property type="term" value="C:chloroplast"/>
    <property type="evidence" value="ECO:0007669"/>
    <property type="project" value="UniProtKB-SubCell"/>
</dbReference>
<keyword evidence="12" id="KW-1185">Reference proteome</keyword>
<reference evidence="11 12" key="1">
    <citation type="journal article" date="2010" name="Nature">
        <title>The Ectocarpus genome and the independent evolution of multicellularity in brown algae.</title>
        <authorList>
            <person name="Cock J.M."/>
            <person name="Sterck L."/>
            <person name="Rouze P."/>
            <person name="Scornet D."/>
            <person name="Allen A.E."/>
            <person name="Amoutzias G."/>
            <person name="Anthouard V."/>
            <person name="Artiguenave F."/>
            <person name="Aury J.M."/>
            <person name="Badger J.H."/>
            <person name="Beszteri B."/>
            <person name="Billiau K."/>
            <person name="Bonnet E."/>
            <person name="Bothwell J.H."/>
            <person name="Bowler C."/>
            <person name="Boyen C."/>
            <person name="Brownlee C."/>
            <person name="Carrano C.J."/>
            <person name="Charrier B."/>
            <person name="Cho G.Y."/>
            <person name="Coelho S.M."/>
            <person name="Collen J."/>
            <person name="Corre E."/>
            <person name="Da Silva C."/>
            <person name="Delage L."/>
            <person name="Delaroque N."/>
            <person name="Dittami S.M."/>
            <person name="Doulbeau S."/>
            <person name="Elias M."/>
            <person name="Farnham G."/>
            <person name="Gachon C.M."/>
            <person name="Gschloessl B."/>
            <person name="Heesch S."/>
            <person name="Jabbari K."/>
            <person name="Jubin C."/>
            <person name="Kawai H."/>
            <person name="Kimura K."/>
            <person name="Kloareg B."/>
            <person name="Kupper F.C."/>
            <person name="Lang D."/>
            <person name="Le Bail A."/>
            <person name="Leblanc C."/>
            <person name="Lerouge P."/>
            <person name="Lohr M."/>
            <person name="Lopez P.J."/>
            <person name="Martens C."/>
            <person name="Maumus F."/>
            <person name="Michel G."/>
            <person name="Miranda-Saavedra D."/>
            <person name="Morales J."/>
            <person name="Moreau H."/>
            <person name="Motomura T."/>
            <person name="Nagasato C."/>
            <person name="Napoli C.A."/>
            <person name="Nelson D.R."/>
            <person name="Nyvall-Collen P."/>
            <person name="Peters A.F."/>
            <person name="Pommier C."/>
            <person name="Potin P."/>
            <person name="Poulain J."/>
            <person name="Quesneville H."/>
            <person name="Read B."/>
            <person name="Rensing S.A."/>
            <person name="Ritter A."/>
            <person name="Rousvoal S."/>
            <person name="Samanta M."/>
            <person name="Samson G."/>
            <person name="Schroeder D.C."/>
            <person name="Segurens B."/>
            <person name="Strittmatter M."/>
            <person name="Tonon T."/>
            <person name="Tregear J.W."/>
            <person name="Valentin K."/>
            <person name="von Dassow P."/>
            <person name="Yamagishi T."/>
            <person name="Van de Peer Y."/>
            <person name="Wincker P."/>
        </authorList>
    </citation>
    <scope>NUCLEOTIDE SEQUENCE [LARGE SCALE GENOMIC DNA]</scope>
    <source>
        <strain evidence="12">Ec32 / CCAP1310/4</strain>
    </source>
</reference>
<dbReference type="OMA" id="HFTHWND"/>
<evidence type="ECO:0000256" key="10">
    <source>
        <dbReference type="SAM" id="SignalP"/>
    </source>
</evidence>
<evidence type="ECO:0000256" key="4">
    <source>
        <dbReference type="ARBA" id="ARBA00011623"/>
    </source>
</evidence>
<dbReference type="InterPro" id="IPR001344">
    <property type="entry name" value="Chloro_AB-bd_pln"/>
</dbReference>
<dbReference type="GO" id="GO:0009765">
    <property type="term" value="P:photosynthesis, light harvesting"/>
    <property type="evidence" value="ECO:0007669"/>
    <property type="project" value="InterPro"/>
</dbReference>
<feature type="binding site" evidence="9">
    <location>
        <position position="99"/>
    </location>
    <ligand>
        <name>chlorophyll a</name>
        <dbReference type="ChEBI" id="CHEBI:58416"/>
        <label>1</label>
    </ligand>
</feature>
<feature type="chain" id="PRO_5003117053" evidence="10">
    <location>
        <begin position="17"/>
        <end position="231"/>
    </location>
</feature>
<dbReference type="InterPro" id="IPR022796">
    <property type="entry name" value="Chloroa_b-bind"/>
</dbReference>
<comment type="subcellular location">
    <subcellularLocation>
        <location evidence="2">Plastid</location>
        <location evidence="2">Chloroplast</location>
    </subcellularLocation>
</comment>
<dbReference type="EMBL" id="FN647877">
    <property type="protein sequence ID" value="CBN74050.1"/>
    <property type="molecule type" value="Genomic_DNA"/>
</dbReference>
<accession>D8LDI3</accession>
<organism evidence="11 12">
    <name type="scientific">Ectocarpus siliculosus</name>
    <name type="common">Brown alga</name>
    <name type="synonym">Conferva siliculosa</name>
    <dbReference type="NCBI Taxonomy" id="2880"/>
    <lineage>
        <taxon>Eukaryota</taxon>
        <taxon>Sar</taxon>
        <taxon>Stramenopiles</taxon>
        <taxon>Ochrophyta</taxon>
        <taxon>PX clade</taxon>
        <taxon>Phaeophyceae</taxon>
        <taxon>Ectocarpales</taxon>
        <taxon>Ectocarpaceae</taxon>
        <taxon>Ectocarpus</taxon>
    </lineage>
</organism>
<evidence type="ECO:0000256" key="9">
    <source>
        <dbReference type="PIRSR" id="PIRSR601344-1"/>
    </source>
</evidence>
<gene>
    <name evidence="11" type="primary">LHCP5</name>
    <name evidence="11" type="ORF">Esi_0012_0099</name>
</gene>
<feature type="binding site" evidence="9">
    <location>
        <position position="96"/>
    </location>
    <ligand>
        <name>chlorophyll a</name>
        <dbReference type="ChEBI" id="CHEBI:58416"/>
        <label>1</label>
    </ligand>
</feature>
<comment type="similarity">
    <text evidence="3">Belongs to the fucoxanthin chlorophyll protein family.</text>
</comment>
<evidence type="ECO:0000256" key="2">
    <source>
        <dbReference type="ARBA" id="ARBA00004229"/>
    </source>
</evidence>
<dbReference type="GO" id="GO:0016020">
    <property type="term" value="C:membrane"/>
    <property type="evidence" value="ECO:0007669"/>
    <property type="project" value="InterPro"/>
</dbReference>
<feature type="signal peptide" evidence="10">
    <location>
        <begin position="1"/>
        <end position="16"/>
    </location>
</feature>
<evidence type="ECO:0000256" key="1">
    <source>
        <dbReference type="ARBA" id="ARBA00004022"/>
    </source>
</evidence>
<dbReference type="GO" id="GO:0030076">
    <property type="term" value="C:light-harvesting complex"/>
    <property type="evidence" value="ECO:0007669"/>
    <property type="project" value="UniProtKB-KW"/>
</dbReference>
<keyword evidence="10" id="KW-0732">Signal</keyword>
<dbReference type="InParanoid" id="D8LDI3"/>
<dbReference type="GO" id="GO:0016168">
    <property type="term" value="F:chlorophyll binding"/>
    <property type="evidence" value="ECO:0007669"/>
    <property type="project" value="UniProtKB-KW"/>
</dbReference>
<dbReference type="AlphaFoldDB" id="D8LDI3"/>